<sequence>MILFKRVGASFRKIEGREWALLSLETLGVIAGILIAFELNEWAANRAAAARHHEMMERLFEESEQDLASLRDIRDVLLAKTKNEIDFVTQLGAGACPPKPLWSAVGSVQMLPSLQLPRSVYEELVGSGGLSSIEDPRVRKAIAGFNSQLAWAEGQIAYFRTNRPEVVPPSDSRVAMHYDPRANDPEVVEYDRAALCRDPAFRNRMVSAVRNHRVFADYHDGVTSWAIHMCGTLGASLGRRCEPPDGGPLKGEDVATLNRAIARMR</sequence>
<reference evidence="1" key="1">
    <citation type="submission" date="2022-05" db="EMBL/GenBank/DDBJ databases">
        <authorList>
            <person name="Jo J.-H."/>
            <person name="Im W.-T."/>
        </authorList>
    </citation>
    <scope>NUCLEOTIDE SEQUENCE</scope>
    <source>
        <strain evidence="1">RG327</strain>
    </source>
</reference>
<evidence type="ECO:0000313" key="2">
    <source>
        <dbReference type="Proteomes" id="UP001165343"/>
    </source>
</evidence>
<dbReference type="Proteomes" id="UP001165343">
    <property type="component" value="Unassembled WGS sequence"/>
</dbReference>
<keyword evidence="2" id="KW-1185">Reference proteome</keyword>
<dbReference type="RefSeq" id="WP_249868404.1">
    <property type="nucleotide sequence ID" value="NZ_JAMGBC010000001.1"/>
</dbReference>
<accession>A0ABT0RGV5</accession>
<organism evidence="1 2">
    <name type="scientific">Sphingomonas anseongensis</name>
    <dbReference type="NCBI Taxonomy" id="2908207"/>
    <lineage>
        <taxon>Bacteria</taxon>
        <taxon>Pseudomonadati</taxon>
        <taxon>Pseudomonadota</taxon>
        <taxon>Alphaproteobacteria</taxon>
        <taxon>Sphingomonadales</taxon>
        <taxon>Sphingomonadaceae</taxon>
        <taxon>Sphingomonas</taxon>
    </lineage>
</organism>
<dbReference type="EMBL" id="JAMGBC010000001">
    <property type="protein sequence ID" value="MCL6679509.1"/>
    <property type="molecule type" value="Genomic_DNA"/>
</dbReference>
<evidence type="ECO:0000313" key="1">
    <source>
        <dbReference type="EMBL" id="MCL6679509.1"/>
    </source>
</evidence>
<comment type="caution">
    <text evidence="1">The sequence shown here is derived from an EMBL/GenBank/DDBJ whole genome shotgun (WGS) entry which is preliminary data.</text>
</comment>
<protein>
    <submittedName>
        <fullName evidence="1">Uncharacterized protein</fullName>
    </submittedName>
</protein>
<gene>
    <name evidence="1" type="ORF">LZ519_09320</name>
</gene>
<name>A0ABT0RGV5_9SPHN</name>
<proteinExistence type="predicted"/>